<evidence type="ECO:0000256" key="1">
    <source>
        <dbReference type="ARBA" id="ARBA00008898"/>
    </source>
</evidence>
<evidence type="ECO:0000313" key="4">
    <source>
        <dbReference type="EMBL" id="KSZ56035.1"/>
    </source>
</evidence>
<dbReference type="AlphaFoldDB" id="A0A0V9UDM4"/>
<dbReference type="GO" id="GO:0042602">
    <property type="term" value="F:riboflavin reductase (NADPH) activity"/>
    <property type="evidence" value="ECO:0007669"/>
    <property type="project" value="TreeGrafter"/>
</dbReference>
<reference evidence="4 5" key="2">
    <citation type="journal article" date="2016" name="Genome Announc.">
        <title>Draft Genome Sequence of a Versatile Hydrocarbon-Degrading Bacterium, Rhodococcus pyridinivorans Strain KG-16, Collected from Oil Fields in India.</title>
        <authorList>
            <person name="Aggarwal R.K."/>
            <person name="Dawar C."/>
            <person name="Phanindranath R."/>
            <person name="Mutnuri L."/>
            <person name="Dayal A.M."/>
        </authorList>
    </citation>
    <scope>NUCLEOTIDE SEQUENCE [LARGE SCALE GENOMIC DNA]</scope>
    <source>
        <strain evidence="4 5">KG-16</strain>
    </source>
</reference>
<organism evidence="4 5">
    <name type="scientific">Rhodococcus pyridinivorans KG-16</name>
    <dbReference type="NCBI Taxonomy" id="1441730"/>
    <lineage>
        <taxon>Bacteria</taxon>
        <taxon>Bacillati</taxon>
        <taxon>Actinomycetota</taxon>
        <taxon>Actinomycetes</taxon>
        <taxon>Mycobacteriales</taxon>
        <taxon>Nocardiaceae</taxon>
        <taxon>Rhodococcus</taxon>
    </lineage>
</organism>
<dbReference type="Proteomes" id="UP000053060">
    <property type="component" value="Unassembled WGS sequence"/>
</dbReference>
<proteinExistence type="inferred from homology"/>
<evidence type="ECO:0000313" key="5">
    <source>
        <dbReference type="Proteomes" id="UP000053060"/>
    </source>
</evidence>
<dbReference type="SUPFAM" id="SSF50475">
    <property type="entry name" value="FMN-binding split barrel"/>
    <property type="match status" value="1"/>
</dbReference>
<keyword evidence="2" id="KW-0560">Oxidoreductase</keyword>
<sequence length="160" mass="17356">MSSAPVTAHGMRRVLAGFPTGVVLVAAEVEGRVVGLSANSFTSVSLDPPLVSISFAHTSTSWPVLRRAPRWGVSVLGEQQAHVLQEMRLPAQERFARLDMHIESGAAYVACALAQLTVELDTEIEAGDHALTLLRVLELHRDTEQHPLVFFGSSAHRLAR</sequence>
<dbReference type="GO" id="GO:0010181">
    <property type="term" value="F:FMN binding"/>
    <property type="evidence" value="ECO:0007669"/>
    <property type="project" value="InterPro"/>
</dbReference>
<dbReference type="EMBL" id="AZXY01000025">
    <property type="protein sequence ID" value="KSZ56035.1"/>
    <property type="molecule type" value="Genomic_DNA"/>
</dbReference>
<dbReference type="InterPro" id="IPR002563">
    <property type="entry name" value="Flavin_Rdtase-like_dom"/>
</dbReference>
<dbReference type="PANTHER" id="PTHR30466:SF11">
    <property type="entry name" value="FLAVIN-DEPENDENT MONOOXYGENASE, REDUCTASE SUBUNIT HSAB"/>
    <property type="match status" value="1"/>
</dbReference>
<name>A0A0V9UDM4_9NOCA</name>
<dbReference type="InterPro" id="IPR050268">
    <property type="entry name" value="NADH-dep_flavin_reductase"/>
</dbReference>
<evidence type="ECO:0000259" key="3">
    <source>
        <dbReference type="SMART" id="SM00903"/>
    </source>
</evidence>
<dbReference type="SMART" id="SM00903">
    <property type="entry name" value="Flavin_Reduct"/>
    <property type="match status" value="1"/>
</dbReference>
<comment type="caution">
    <text evidence="4">The sequence shown here is derived from an EMBL/GenBank/DDBJ whole genome shotgun (WGS) entry which is preliminary data.</text>
</comment>
<feature type="domain" description="Flavin reductase like" evidence="3">
    <location>
        <begin position="15"/>
        <end position="157"/>
    </location>
</feature>
<protein>
    <recommendedName>
        <fullName evidence="3">Flavin reductase like domain-containing protein</fullName>
    </recommendedName>
</protein>
<dbReference type="PANTHER" id="PTHR30466">
    <property type="entry name" value="FLAVIN REDUCTASE"/>
    <property type="match status" value="1"/>
</dbReference>
<dbReference type="Gene3D" id="2.30.110.10">
    <property type="entry name" value="Electron Transport, Fmn-binding Protein, Chain A"/>
    <property type="match status" value="1"/>
</dbReference>
<accession>A0A0V9UDM4</accession>
<reference evidence="5" key="1">
    <citation type="submission" date="2015-01" db="EMBL/GenBank/DDBJ databases">
        <title>Draft genome sequence of Rhodococcus pyridinivorans strain KG-16, a hydrocarbon-degrading bacterium.</title>
        <authorList>
            <person name="Aggarwal R.K."/>
            <person name="Dawar C."/>
        </authorList>
    </citation>
    <scope>NUCLEOTIDE SEQUENCE [LARGE SCALE GENOMIC DNA]</scope>
    <source>
        <strain evidence="5">KG-16</strain>
    </source>
</reference>
<dbReference type="Pfam" id="PF01613">
    <property type="entry name" value="Flavin_Reduct"/>
    <property type="match status" value="1"/>
</dbReference>
<gene>
    <name evidence="4" type="ORF">Z045_25430</name>
</gene>
<comment type="similarity">
    <text evidence="1">Belongs to the non-flavoprotein flavin reductase family.</text>
</comment>
<dbReference type="PATRIC" id="fig|1441730.3.peg.5358"/>
<dbReference type="InterPro" id="IPR012349">
    <property type="entry name" value="Split_barrel_FMN-bd"/>
</dbReference>
<evidence type="ECO:0000256" key="2">
    <source>
        <dbReference type="ARBA" id="ARBA00023002"/>
    </source>
</evidence>